<evidence type="ECO:0000259" key="1">
    <source>
        <dbReference type="Pfam" id="PF01844"/>
    </source>
</evidence>
<evidence type="ECO:0000313" key="2">
    <source>
        <dbReference type="EMBL" id="WGI36462.1"/>
    </source>
</evidence>
<dbReference type="RefSeq" id="WP_280101763.1">
    <property type="nucleotide sequence ID" value="NZ_CP122979.1"/>
</dbReference>
<organism evidence="2 3">
    <name type="scientific">Mesomycoplasma lagogenitalium</name>
    <dbReference type="NCBI Taxonomy" id="171286"/>
    <lineage>
        <taxon>Bacteria</taxon>
        <taxon>Bacillati</taxon>
        <taxon>Mycoplasmatota</taxon>
        <taxon>Mycoplasmoidales</taxon>
        <taxon>Metamycoplasmataceae</taxon>
        <taxon>Mesomycoplasma</taxon>
    </lineage>
</organism>
<gene>
    <name evidence="2" type="ORF">QEG99_03285</name>
</gene>
<evidence type="ECO:0000313" key="3">
    <source>
        <dbReference type="Proteomes" id="UP001179842"/>
    </source>
</evidence>
<accession>A0ABY8LWG1</accession>
<dbReference type="Pfam" id="PF01844">
    <property type="entry name" value="HNH"/>
    <property type="match status" value="1"/>
</dbReference>
<proteinExistence type="predicted"/>
<keyword evidence="2" id="KW-0255">Endonuclease</keyword>
<protein>
    <submittedName>
        <fullName evidence="2">HNH endonuclease</fullName>
    </submittedName>
</protein>
<reference evidence="2" key="1">
    <citation type="submission" date="2023-04" db="EMBL/GenBank/DDBJ databases">
        <title>Completed genome of Mycoplasma lagogenitalium type strain 12MS.</title>
        <authorList>
            <person name="Spergser J."/>
        </authorList>
    </citation>
    <scope>NUCLEOTIDE SEQUENCE</scope>
    <source>
        <strain evidence="2">12MS</strain>
    </source>
</reference>
<sequence>MINWKYPYNSKEWITIKNEHLNKFPYCKNCFTTLNLQVDHILEHNNNLNLFLNKNNLQTLCWKCHGNKSLYMLNLKKLNVKDIKIKINLNVENGLNIEGNEFLFSDVKRFLNYGNFYVINLKQNNLTPSQVDKLIQYLVKFFITIKFISFNIVFNNAVEFDLSKIFKIRMGVNSD</sequence>
<dbReference type="EMBL" id="CP122979">
    <property type="protein sequence ID" value="WGI36462.1"/>
    <property type="molecule type" value="Genomic_DNA"/>
</dbReference>
<dbReference type="Gene3D" id="1.10.30.50">
    <property type="match status" value="1"/>
</dbReference>
<keyword evidence="2" id="KW-0378">Hydrolase</keyword>
<keyword evidence="3" id="KW-1185">Reference proteome</keyword>
<dbReference type="Proteomes" id="UP001179842">
    <property type="component" value="Chromosome"/>
</dbReference>
<dbReference type="GO" id="GO:0004519">
    <property type="term" value="F:endonuclease activity"/>
    <property type="evidence" value="ECO:0007669"/>
    <property type="project" value="UniProtKB-KW"/>
</dbReference>
<feature type="domain" description="HNH" evidence="1">
    <location>
        <begin position="27"/>
        <end position="68"/>
    </location>
</feature>
<dbReference type="InterPro" id="IPR002711">
    <property type="entry name" value="HNH"/>
</dbReference>
<name>A0ABY8LWG1_9BACT</name>
<keyword evidence="2" id="KW-0540">Nuclease</keyword>